<accession>A0ABV2P462</accession>
<evidence type="ECO:0000313" key="2">
    <source>
        <dbReference type="Proteomes" id="UP001549307"/>
    </source>
</evidence>
<dbReference type="Proteomes" id="UP001549307">
    <property type="component" value="Unassembled WGS sequence"/>
</dbReference>
<evidence type="ECO:0000313" key="1">
    <source>
        <dbReference type="EMBL" id="MET4539381.1"/>
    </source>
</evidence>
<protein>
    <submittedName>
        <fullName evidence="1">Uncharacterized protein</fullName>
    </submittedName>
</protein>
<gene>
    <name evidence="1" type="ORF">ABIE37_001153</name>
</gene>
<sequence>MRLTGFLPPDEFWAMNDRMDQQVRDGAGLLPLFSVNSWDGPMMLGSWQLDGSEGGVMHGNAFSPTGPLVEVVTTTQDPRDVARNRWRASAGVPHNLEELQRQDAAFNALHSEQLTITVEGAPTLFTLWPATDAWLAAGHIGGCGLVIDAQRKPPQPDAVTLSRVSDVEPLLQARRAALKALRGEA</sequence>
<keyword evidence="2" id="KW-1185">Reference proteome</keyword>
<organism evidence="1 2">
    <name type="scientific">Arthrobacter bambusae</name>
    <dbReference type="NCBI Taxonomy" id="1338426"/>
    <lineage>
        <taxon>Bacteria</taxon>
        <taxon>Bacillati</taxon>
        <taxon>Actinomycetota</taxon>
        <taxon>Actinomycetes</taxon>
        <taxon>Micrococcales</taxon>
        <taxon>Micrococcaceae</taxon>
        <taxon>Arthrobacter</taxon>
    </lineage>
</organism>
<dbReference type="GeneID" id="92752109"/>
<dbReference type="EMBL" id="JBEPSN010000002">
    <property type="protein sequence ID" value="MET4539381.1"/>
    <property type="molecule type" value="Genomic_DNA"/>
</dbReference>
<comment type="caution">
    <text evidence="1">The sequence shown here is derived from an EMBL/GenBank/DDBJ whole genome shotgun (WGS) entry which is preliminary data.</text>
</comment>
<reference evidence="1 2" key="1">
    <citation type="submission" date="2024-06" db="EMBL/GenBank/DDBJ databases">
        <title>Sorghum-associated microbial communities from plants grown in Nebraska, USA.</title>
        <authorList>
            <person name="Schachtman D."/>
        </authorList>
    </citation>
    <scope>NUCLEOTIDE SEQUENCE [LARGE SCALE GENOMIC DNA]</scope>
    <source>
        <strain evidence="1 2">3552</strain>
    </source>
</reference>
<proteinExistence type="predicted"/>
<dbReference type="RefSeq" id="WP_354227564.1">
    <property type="nucleotide sequence ID" value="NZ_JBEPSN010000002.1"/>
</dbReference>
<name>A0ABV2P462_9MICC</name>